<protein>
    <submittedName>
        <fullName evidence="9">Uncharacterized protein LOC109003448 isoform X1</fullName>
    </submittedName>
</protein>
<dbReference type="GO" id="GO:0080115">
    <property type="term" value="F:myosin XI tail binding"/>
    <property type="evidence" value="ECO:0007669"/>
    <property type="project" value="UniProtKB-ARBA"/>
</dbReference>
<comment type="subcellular location">
    <subcellularLocation>
        <location evidence="1">Membrane</location>
    </subcellularLocation>
</comment>
<dbReference type="Gramene" id="Jr07_14010_p1">
    <property type="protein sequence ID" value="cds.Jr07_14010_p1"/>
    <property type="gene ID" value="Jr07_14010"/>
</dbReference>
<keyword evidence="5" id="KW-0175">Coiled coil</keyword>
<name>A0A2I4FZP0_JUGRE</name>
<sequence length="833" mass="93528">MVIKYSGKMACGEKHSWTFSGLVGAFLDLGIAYLLLCASTLAYLASKFLGLFGLCLPRPCKGLFWNPCGGLCLQRALVDCPPVKISLVQSSVKSKFPFDQTWADDPNSQFNTESVDKRNHDNRHVEMDGEASCSSLLQRAQDSVGRELEESNEAGFEFGTVNLEAIEGGRFDFKRKAAAGQRKRLGLRRRHRGRTVDNGNPWAGSSYDHSSFDTKESSQTLSGACKIGTHITEEGSSVPMNSGDGWEAPMPVDICLQGGVSQGPDMNESVYEVKSVEEASPGEEFRCNTQTELRFDSNDKNTIRILEQSLEEENVARAALYLELEKERCAAASAADEAMAMILRLQEEKALIEMEAKQFQRMIEEKYAYDVEEMNILKEILLRREREKHFLEKEVEAYRQMMFGNDQLDADMEATETHGISSLSLSSEDPMLMLQQIAKENLKTTSSSREYEVSLDLQNHTIAFGTELPYPALDEDADFSKQGDILRQPSIDNRPSFLSCEAFHEKGTASMDEDPLTQQRELHKSEAHSQLTQSSSPQGFDLHVRSVKPVGEGQEQSDNVSLAQSVATKTIESCDEDKTVSAYNDNCVEMDGTDTNQEVKVSQSSVCETEPRVYDVHVIDDESSMFNEASGKKSRHFSRNASLNLHMKHGSPILSSSETDVEINRIRSDTTSGLPPKVPTRSKSLVSRMRRNSMSAFDFQRHSMSSFDNERLKIDNEVEWLQGRLRMVQKGRGKLNFSSGHKEREKIQLQLLEDITSQLREIRQLTEPGKAVRQASLPPPSSKVWYNRKGYVKEKVLAQYIFRSTLKGLYKVCHTYMKDLVLLLCGNSKGTFS</sequence>
<organism evidence="8 9">
    <name type="scientific">Juglans regia</name>
    <name type="common">English walnut</name>
    <dbReference type="NCBI Taxonomy" id="51240"/>
    <lineage>
        <taxon>Eukaryota</taxon>
        <taxon>Viridiplantae</taxon>
        <taxon>Streptophyta</taxon>
        <taxon>Embryophyta</taxon>
        <taxon>Tracheophyta</taxon>
        <taxon>Spermatophyta</taxon>
        <taxon>Magnoliopsida</taxon>
        <taxon>eudicotyledons</taxon>
        <taxon>Gunneridae</taxon>
        <taxon>Pentapetalae</taxon>
        <taxon>rosids</taxon>
        <taxon>fabids</taxon>
        <taxon>Fagales</taxon>
        <taxon>Juglandaceae</taxon>
        <taxon>Juglans</taxon>
    </lineage>
</organism>
<dbReference type="GeneID" id="109003448"/>
<evidence type="ECO:0000256" key="2">
    <source>
        <dbReference type="ARBA" id="ARBA00022692"/>
    </source>
</evidence>
<evidence type="ECO:0000256" key="7">
    <source>
        <dbReference type="SAM" id="Phobius"/>
    </source>
</evidence>
<evidence type="ECO:0000313" key="8">
    <source>
        <dbReference type="Proteomes" id="UP000235220"/>
    </source>
</evidence>
<feature type="transmembrane region" description="Helical" evidence="7">
    <location>
        <begin position="21"/>
        <end position="45"/>
    </location>
</feature>
<keyword evidence="4 7" id="KW-0472">Membrane</keyword>
<evidence type="ECO:0000256" key="3">
    <source>
        <dbReference type="ARBA" id="ARBA00022989"/>
    </source>
</evidence>
<dbReference type="PANTHER" id="PTHR31422:SF3">
    <property type="entry name" value="GTD-BINDING DOMAIN-CONTAINING PROTEIN"/>
    <property type="match status" value="1"/>
</dbReference>
<evidence type="ECO:0000256" key="1">
    <source>
        <dbReference type="ARBA" id="ARBA00004370"/>
    </source>
</evidence>
<dbReference type="PANTHER" id="PTHR31422">
    <property type="entry name" value="BNAANNG28530D PROTEIN"/>
    <property type="match status" value="1"/>
</dbReference>
<dbReference type="GO" id="GO:0016020">
    <property type="term" value="C:membrane"/>
    <property type="evidence" value="ECO:0007669"/>
    <property type="project" value="UniProtKB-SubCell"/>
</dbReference>
<dbReference type="AlphaFoldDB" id="A0A2I4FZP0"/>
<feature type="coiled-coil region" evidence="5">
    <location>
        <begin position="335"/>
        <end position="401"/>
    </location>
</feature>
<evidence type="ECO:0000256" key="6">
    <source>
        <dbReference type="SAM" id="MobiDB-lite"/>
    </source>
</evidence>
<dbReference type="FunCoup" id="A0A2I4FZP0">
    <property type="interactions" value="1404"/>
</dbReference>
<dbReference type="PROSITE" id="PS51775">
    <property type="entry name" value="GTD_BINDING"/>
    <property type="match status" value="1"/>
</dbReference>
<evidence type="ECO:0000313" key="9">
    <source>
        <dbReference type="RefSeq" id="XP_018837117.1"/>
    </source>
</evidence>
<accession>A0A2I4FZP0</accession>
<dbReference type="STRING" id="51240.A0A2I4FZP0"/>
<keyword evidence="3 7" id="KW-1133">Transmembrane helix</keyword>
<keyword evidence="8" id="KW-1185">Reference proteome</keyword>
<reference evidence="9" key="1">
    <citation type="submission" date="2025-08" db="UniProtKB">
        <authorList>
            <consortium name="RefSeq"/>
        </authorList>
    </citation>
    <scope>IDENTIFICATION</scope>
    <source>
        <tissue evidence="9">Leaves</tissue>
    </source>
</reference>
<dbReference type="KEGG" id="jre:109003448"/>
<dbReference type="OrthoDB" id="1933744at2759"/>
<dbReference type="Pfam" id="PF04576">
    <property type="entry name" value="Zein-binding"/>
    <property type="match status" value="1"/>
</dbReference>
<dbReference type="InterPro" id="IPR007656">
    <property type="entry name" value="GTD-bd"/>
</dbReference>
<proteinExistence type="predicted"/>
<keyword evidence="2 7" id="KW-0812">Transmembrane</keyword>
<evidence type="ECO:0000256" key="4">
    <source>
        <dbReference type="ARBA" id="ARBA00023136"/>
    </source>
</evidence>
<evidence type="ECO:0000256" key="5">
    <source>
        <dbReference type="SAM" id="Coils"/>
    </source>
</evidence>
<gene>
    <name evidence="9" type="primary">LOC109003448</name>
</gene>
<feature type="compositionally biased region" description="Polar residues" evidence="6">
    <location>
        <begin position="528"/>
        <end position="538"/>
    </location>
</feature>
<dbReference type="Proteomes" id="UP000235220">
    <property type="component" value="Chromosome 7"/>
</dbReference>
<dbReference type="RefSeq" id="XP_018837117.1">
    <property type="nucleotide sequence ID" value="XM_018981572.2"/>
</dbReference>
<feature type="region of interest" description="Disordered" evidence="6">
    <location>
        <begin position="507"/>
        <end position="541"/>
    </location>
</feature>